<dbReference type="PANTHER" id="PTHR43763">
    <property type="entry name" value="XAA-PRO AMINOPEPTIDASE 1"/>
    <property type="match status" value="1"/>
</dbReference>
<dbReference type="Pfam" id="PF01321">
    <property type="entry name" value="Creatinase_N"/>
    <property type="match status" value="1"/>
</dbReference>
<evidence type="ECO:0000259" key="4">
    <source>
        <dbReference type="Pfam" id="PF00557"/>
    </source>
</evidence>
<dbReference type="Gene3D" id="3.40.350.10">
    <property type="entry name" value="Creatinase/prolidase N-terminal domain"/>
    <property type="match status" value="2"/>
</dbReference>
<dbReference type="GO" id="GO:0005737">
    <property type="term" value="C:cytoplasm"/>
    <property type="evidence" value="ECO:0007669"/>
    <property type="project" value="UniProtKB-ARBA"/>
</dbReference>
<keyword evidence="3" id="KW-0378">Hydrolase</keyword>
<dbReference type="EMBL" id="NOXS01000033">
    <property type="protein sequence ID" value="OYQ18258.1"/>
    <property type="molecule type" value="Genomic_DNA"/>
</dbReference>
<dbReference type="FunFam" id="3.90.230.10:FF:000009">
    <property type="entry name" value="xaa-Pro aminopeptidase 2"/>
    <property type="match status" value="1"/>
</dbReference>
<feature type="domain" description="Peptidase M24" evidence="4">
    <location>
        <begin position="310"/>
        <end position="522"/>
    </location>
</feature>
<protein>
    <submittedName>
        <fullName evidence="7">X-Pro aminopeptidase</fullName>
    </submittedName>
</protein>
<dbReference type="GO" id="GO:0070006">
    <property type="term" value="F:metalloaminopeptidase activity"/>
    <property type="evidence" value="ECO:0007669"/>
    <property type="project" value="InterPro"/>
</dbReference>
<dbReference type="AlphaFoldDB" id="A0A255XMQ5"/>
<name>A0A255XMQ5_9PROT</name>
<dbReference type="GO" id="GO:0046872">
    <property type="term" value="F:metal ion binding"/>
    <property type="evidence" value="ECO:0007669"/>
    <property type="project" value="UniProtKB-KW"/>
</dbReference>
<dbReference type="CDD" id="cd01085">
    <property type="entry name" value="APP"/>
    <property type="match status" value="1"/>
</dbReference>
<gene>
    <name evidence="7" type="ORF">CHR90_14570</name>
</gene>
<dbReference type="SUPFAM" id="SSF55920">
    <property type="entry name" value="Creatinase/aminopeptidase"/>
    <property type="match status" value="1"/>
</dbReference>
<reference evidence="7 8" key="1">
    <citation type="submission" date="2017-07" db="EMBL/GenBank/DDBJ databases">
        <title>Elstera cyanobacteriorum sp. nov., a novel bacterium isolated from cyanobacterial aggregates in a eutrophic lake.</title>
        <authorList>
            <person name="Cai H."/>
        </authorList>
    </citation>
    <scope>NUCLEOTIDE SEQUENCE [LARGE SCALE GENOMIC DNA]</scope>
    <source>
        <strain evidence="7 8">TH019</strain>
    </source>
</reference>
<feature type="domain" description="Peptidase M24 C-terminal" evidence="6">
    <location>
        <begin position="533"/>
        <end position="592"/>
    </location>
</feature>
<dbReference type="OrthoDB" id="9806388at2"/>
<evidence type="ECO:0000256" key="3">
    <source>
        <dbReference type="ARBA" id="ARBA00022801"/>
    </source>
</evidence>
<dbReference type="Pfam" id="PF16188">
    <property type="entry name" value="Peptidase_M24_C"/>
    <property type="match status" value="1"/>
</dbReference>
<dbReference type="SUPFAM" id="SSF53092">
    <property type="entry name" value="Creatinase/prolidase N-terminal domain"/>
    <property type="match status" value="1"/>
</dbReference>
<dbReference type="PANTHER" id="PTHR43763:SF6">
    <property type="entry name" value="XAA-PRO AMINOPEPTIDASE 1"/>
    <property type="match status" value="1"/>
</dbReference>
<evidence type="ECO:0000259" key="5">
    <source>
        <dbReference type="Pfam" id="PF01321"/>
    </source>
</evidence>
<dbReference type="InterPro" id="IPR036005">
    <property type="entry name" value="Creatinase/aminopeptidase-like"/>
</dbReference>
<dbReference type="Pfam" id="PF00557">
    <property type="entry name" value="Peptidase_M24"/>
    <property type="match status" value="1"/>
</dbReference>
<dbReference type="Pfam" id="PF16189">
    <property type="entry name" value="Creatinase_N_2"/>
    <property type="match status" value="1"/>
</dbReference>
<evidence type="ECO:0000256" key="1">
    <source>
        <dbReference type="ARBA" id="ARBA00008766"/>
    </source>
</evidence>
<dbReference type="Proteomes" id="UP000216361">
    <property type="component" value="Unassembled WGS sequence"/>
</dbReference>
<organism evidence="7 8">
    <name type="scientific">Elstera cyanobacteriorum</name>
    <dbReference type="NCBI Taxonomy" id="2022747"/>
    <lineage>
        <taxon>Bacteria</taxon>
        <taxon>Pseudomonadati</taxon>
        <taxon>Pseudomonadota</taxon>
        <taxon>Alphaproteobacteria</taxon>
        <taxon>Rhodospirillales</taxon>
        <taxon>Rhodospirillaceae</taxon>
        <taxon>Elstera</taxon>
    </lineage>
</organism>
<dbReference type="InterPro" id="IPR029149">
    <property type="entry name" value="Creatin/AminoP/Spt16_N"/>
</dbReference>
<keyword evidence="7" id="KW-0031">Aminopeptidase</keyword>
<evidence type="ECO:0000313" key="8">
    <source>
        <dbReference type="Proteomes" id="UP000216361"/>
    </source>
</evidence>
<keyword evidence="8" id="KW-1185">Reference proteome</keyword>
<dbReference type="InterPro" id="IPR000994">
    <property type="entry name" value="Pept_M24"/>
</dbReference>
<keyword evidence="2" id="KW-0479">Metal-binding</keyword>
<comment type="caution">
    <text evidence="7">The sequence shown here is derived from an EMBL/GenBank/DDBJ whole genome shotgun (WGS) entry which is preliminary data.</text>
</comment>
<feature type="domain" description="Creatinase N-terminal" evidence="5">
    <location>
        <begin position="6"/>
        <end position="138"/>
    </location>
</feature>
<accession>A0A255XMQ5</accession>
<dbReference type="InterPro" id="IPR032416">
    <property type="entry name" value="Peptidase_M24_C"/>
</dbReference>
<evidence type="ECO:0000256" key="2">
    <source>
        <dbReference type="ARBA" id="ARBA00022723"/>
    </source>
</evidence>
<sequence length="592" mass="63504">MPLAERVPALRALLAQTGIDGFLIPRADEHQGDSLAPHAERLPWLTGFSGSAGIAVVLTERAALFVDGRYTEQARNQTDVSVFEQCHLINQPPSVWLQEAAKPGQRIAFDPWLHSLDMIEKLAEALADSGVTLVPVEPNPVDMVWGAAQPPVPLGPVRLHPDARAGRSSADKRAALATDLQKQKVAATVMTTPESIAWLLNIRGADVPNKPVAQSFALARADGTLDWFIDARKLLPGVTAHLGNSVRVRDPLEFVEALRGFSGQRVLLNAAACAWGIAETLTKTGATVVRGTDPVAIPRACKTEAELQGARDAHLRDGAAVIRFLAWVSREALSGNLTEIAAADQLEAFRRETGVLRGLSFNSISAAGPNAALPHYRPTPEAQRVLTPGEIYLIDSGGQYEDGTTDITRTLALGTPTPAMRRHFTLVLKGHIAIATLRFPTGTTGGHIDAMARQFLWADGLDYDHGTGHGVGSFLSVHEGPQSISKAGTAAALMPGMILSNEPGYYKPGAYGIRCENLVIVRTLDLPGAEREIMGFETLTFAPWDRSLIDLDILTPAERAWIDAYHAEVRAKMLPQLDGAAAAWLEAATAAL</sequence>
<dbReference type="InterPro" id="IPR000587">
    <property type="entry name" value="Creatinase_N"/>
</dbReference>
<dbReference type="InterPro" id="IPR033740">
    <property type="entry name" value="Pept_M24B"/>
</dbReference>
<keyword evidence="7" id="KW-0645">Protease</keyword>
<dbReference type="InterPro" id="IPR050422">
    <property type="entry name" value="X-Pro_aminopeptidase_P"/>
</dbReference>
<evidence type="ECO:0000259" key="6">
    <source>
        <dbReference type="Pfam" id="PF16188"/>
    </source>
</evidence>
<comment type="similarity">
    <text evidence="1">Belongs to the peptidase M24B family.</text>
</comment>
<evidence type="ECO:0000313" key="7">
    <source>
        <dbReference type="EMBL" id="OYQ18258.1"/>
    </source>
</evidence>
<proteinExistence type="inferred from homology"/>
<dbReference type="Gene3D" id="3.90.230.10">
    <property type="entry name" value="Creatinase/methionine aminopeptidase superfamily"/>
    <property type="match status" value="1"/>
</dbReference>